<name>A0AAX4G410_9CAUD</name>
<evidence type="ECO:0000313" key="3">
    <source>
        <dbReference type="Proteomes" id="UP001301582"/>
    </source>
</evidence>
<sequence>MDEDDKLPEGRKPLPNEWFVDRANQFSEIKPMTDEERNRANERAAANSDNVVELDIPTPEDRELMTMEQQVYEDFGDNGLFTVQIMSAAVHSIMEEIDKINARIDSLSKQ</sequence>
<dbReference type="Proteomes" id="UP001301582">
    <property type="component" value="Segment"/>
</dbReference>
<feature type="compositionally biased region" description="Basic and acidic residues" evidence="1">
    <location>
        <begin position="33"/>
        <end position="42"/>
    </location>
</feature>
<protein>
    <submittedName>
        <fullName evidence="2">Uncharacterized protein</fullName>
    </submittedName>
</protein>
<accession>A0AAX4G410</accession>
<proteinExistence type="predicted"/>
<feature type="region of interest" description="Disordered" evidence="1">
    <location>
        <begin position="33"/>
        <end position="57"/>
    </location>
</feature>
<evidence type="ECO:0000313" key="2">
    <source>
        <dbReference type="EMBL" id="WOZ55678.1"/>
    </source>
</evidence>
<dbReference type="EMBL" id="OR420741">
    <property type="protein sequence ID" value="WOZ55678.1"/>
    <property type="molecule type" value="Genomic_DNA"/>
</dbReference>
<reference evidence="2 3" key="1">
    <citation type="submission" date="2023-08" db="EMBL/GenBank/DDBJ databases">
        <authorList>
            <person name="Du S."/>
            <person name="Wu Z."/>
            <person name="Wu Y."/>
            <person name="Yang M."/>
            <person name="Shao J."/>
            <person name="Liu H."/>
            <person name="Zhao Y."/>
            <person name="Zhang Z."/>
        </authorList>
    </citation>
    <scope>NUCLEOTIDE SEQUENCE [LARGE SCALE GENOMIC DNA]</scope>
</reference>
<evidence type="ECO:0000256" key="1">
    <source>
        <dbReference type="SAM" id="MobiDB-lite"/>
    </source>
</evidence>
<organism evidence="2 3">
    <name type="scientific">Roseobacter phage CRP-118</name>
    <dbReference type="NCBI Taxonomy" id="3072843"/>
    <lineage>
        <taxon>Viruses</taxon>
        <taxon>Duplodnaviria</taxon>
        <taxon>Heunggongvirae</taxon>
        <taxon>Uroviricota</taxon>
        <taxon>Caudoviricetes</taxon>
        <taxon>Autographivirales</taxon>
        <taxon>Autographivirales incertae sedis</taxon>
        <taxon>Shangxiadianvirus</taxon>
        <taxon>Shangxiadianvirus CRP118</taxon>
    </lineage>
</organism>
<gene>
    <name evidence="2" type="ORF">CRP118_gp47</name>
</gene>
<keyword evidence="3" id="KW-1185">Reference proteome</keyword>